<accession>A0A3B7MJ64</accession>
<gene>
    <name evidence="3" type="ORF">D3H65_03960</name>
</gene>
<dbReference type="InterPro" id="IPR032710">
    <property type="entry name" value="NTF2-like_dom_sf"/>
</dbReference>
<keyword evidence="1" id="KW-0732">Signal</keyword>
<dbReference type="RefSeq" id="WP_119049018.1">
    <property type="nucleotide sequence ID" value="NZ_CP032157.1"/>
</dbReference>
<feature type="signal peptide" evidence="1">
    <location>
        <begin position="1"/>
        <end position="21"/>
    </location>
</feature>
<dbReference type="Gene3D" id="3.10.450.50">
    <property type="match status" value="1"/>
</dbReference>
<evidence type="ECO:0000256" key="1">
    <source>
        <dbReference type="SAM" id="SignalP"/>
    </source>
</evidence>
<dbReference type="KEGG" id="pseg:D3H65_03960"/>
<proteinExistence type="predicted"/>
<dbReference type="Proteomes" id="UP000263900">
    <property type="component" value="Chromosome"/>
</dbReference>
<reference evidence="3 4" key="1">
    <citation type="submission" date="2018-09" db="EMBL/GenBank/DDBJ databases">
        <title>Genome sequencing of strain 6GH32-13.</title>
        <authorList>
            <person name="Weon H.-Y."/>
            <person name="Heo J."/>
            <person name="Kwon S.-W."/>
        </authorList>
    </citation>
    <scope>NUCLEOTIDE SEQUENCE [LARGE SCALE GENOMIC DNA]</scope>
    <source>
        <strain evidence="3 4">5GH32-13</strain>
    </source>
</reference>
<dbReference type="AlphaFoldDB" id="A0A3B7MJ64"/>
<keyword evidence="4" id="KW-1185">Reference proteome</keyword>
<name>A0A3B7MJ64_9BACT</name>
<sequence length="155" mass="16900">MKSTIIALVITLSLLSLKAAAQSKQAGGLEEVKKIIAQANAIHFSLFAKHDGSILSLFAEDACLMPANSAPLCGQESLLQFFNGAYEAGARDGKFTTLQVYGDGKEYVTEEGTVQVFDGQGKTLESGKYLVIWKKTKNGWKMFRDMFNTNLPAKQ</sequence>
<dbReference type="OrthoDB" id="9814425at2"/>
<dbReference type="Pfam" id="PF14534">
    <property type="entry name" value="DUF4440"/>
    <property type="match status" value="1"/>
</dbReference>
<feature type="domain" description="DUF4440" evidence="2">
    <location>
        <begin position="54"/>
        <end position="142"/>
    </location>
</feature>
<evidence type="ECO:0000313" key="4">
    <source>
        <dbReference type="Proteomes" id="UP000263900"/>
    </source>
</evidence>
<organism evidence="3 4">
    <name type="scientific">Paraflavitalea soli</name>
    <dbReference type="NCBI Taxonomy" id="2315862"/>
    <lineage>
        <taxon>Bacteria</taxon>
        <taxon>Pseudomonadati</taxon>
        <taxon>Bacteroidota</taxon>
        <taxon>Chitinophagia</taxon>
        <taxon>Chitinophagales</taxon>
        <taxon>Chitinophagaceae</taxon>
        <taxon>Paraflavitalea</taxon>
    </lineage>
</organism>
<feature type="chain" id="PRO_5017580457" evidence="1">
    <location>
        <begin position="22"/>
        <end position="155"/>
    </location>
</feature>
<evidence type="ECO:0000259" key="2">
    <source>
        <dbReference type="Pfam" id="PF14534"/>
    </source>
</evidence>
<evidence type="ECO:0000313" key="3">
    <source>
        <dbReference type="EMBL" id="AXY73180.1"/>
    </source>
</evidence>
<dbReference type="SUPFAM" id="SSF54427">
    <property type="entry name" value="NTF2-like"/>
    <property type="match status" value="1"/>
</dbReference>
<dbReference type="EMBL" id="CP032157">
    <property type="protein sequence ID" value="AXY73180.1"/>
    <property type="molecule type" value="Genomic_DNA"/>
</dbReference>
<dbReference type="InterPro" id="IPR027843">
    <property type="entry name" value="DUF4440"/>
</dbReference>
<protein>
    <submittedName>
        <fullName evidence="3">DUF4440 domain-containing protein</fullName>
    </submittedName>
</protein>